<dbReference type="OrthoDB" id="278300at2759"/>
<evidence type="ECO:0000259" key="10">
    <source>
        <dbReference type="PROSITE" id="PS51675"/>
    </source>
</evidence>
<dbReference type="InterPro" id="IPR038459">
    <property type="entry name" value="MT_TRM10-typ_sf"/>
</dbReference>
<keyword evidence="12" id="KW-1185">Reference proteome</keyword>
<evidence type="ECO:0000256" key="1">
    <source>
        <dbReference type="ARBA" id="ARBA00012797"/>
    </source>
</evidence>
<dbReference type="PANTHER" id="PTHR13563">
    <property type="entry name" value="TRNA (GUANINE-9-) METHYLTRANSFERASE"/>
    <property type="match status" value="1"/>
</dbReference>
<evidence type="ECO:0000256" key="3">
    <source>
        <dbReference type="ARBA" id="ARBA00022603"/>
    </source>
</evidence>
<evidence type="ECO:0000256" key="8">
    <source>
        <dbReference type="ARBA" id="ARBA00048434"/>
    </source>
</evidence>
<dbReference type="Proteomes" id="UP000664132">
    <property type="component" value="Unassembled WGS sequence"/>
</dbReference>
<dbReference type="GO" id="GO:0002939">
    <property type="term" value="P:tRNA N1-guanine methylation"/>
    <property type="evidence" value="ECO:0007669"/>
    <property type="project" value="TreeGrafter"/>
</dbReference>
<evidence type="ECO:0000256" key="7">
    <source>
        <dbReference type="ARBA" id="ARBA00032166"/>
    </source>
</evidence>
<dbReference type="PANTHER" id="PTHR13563:SF13">
    <property type="entry name" value="TRNA METHYLTRANSFERASE 10 HOMOLOG A"/>
    <property type="match status" value="1"/>
</dbReference>
<dbReference type="PROSITE" id="PS51675">
    <property type="entry name" value="SAM_MT_TRM10"/>
    <property type="match status" value="1"/>
</dbReference>
<evidence type="ECO:0000256" key="4">
    <source>
        <dbReference type="ARBA" id="ARBA00022679"/>
    </source>
</evidence>
<dbReference type="EMBL" id="JAFJYH010000195">
    <property type="protein sequence ID" value="KAG4416159.1"/>
    <property type="molecule type" value="Genomic_DNA"/>
</dbReference>
<gene>
    <name evidence="11" type="ORF">IFR04_010678</name>
</gene>
<keyword evidence="5" id="KW-0949">S-adenosyl-L-methionine</keyword>
<evidence type="ECO:0000256" key="6">
    <source>
        <dbReference type="ARBA" id="ARBA00031792"/>
    </source>
</evidence>
<comment type="caution">
    <text evidence="11">The sequence shown here is derived from an EMBL/GenBank/DDBJ whole genome shotgun (WGS) entry which is preliminary data.</text>
</comment>
<name>A0A8H7W9H9_9HELO</name>
<evidence type="ECO:0000256" key="2">
    <source>
        <dbReference type="ARBA" id="ARBA00020451"/>
    </source>
</evidence>
<organism evidence="11 12">
    <name type="scientific">Cadophora malorum</name>
    <dbReference type="NCBI Taxonomy" id="108018"/>
    <lineage>
        <taxon>Eukaryota</taxon>
        <taxon>Fungi</taxon>
        <taxon>Dikarya</taxon>
        <taxon>Ascomycota</taxon>
        <taxon>Pezizomycotina</taxon>
        <taxon>Leotiomycetes</taxon>
        <taxon>Helotiales</taxon>
        <taxon>Ploettnerulaceae</taxon>
        <taxon>Cadophora</taxon>
    </lineage>
</organism>
<protein>
    <recommendedName>
        <fullName evidence="2">tRNA (guanine(9)-N1)-methyltransferase</fullName>
        <ecNumber evidence="1">2.1.1.221</ecNumber>
    </recommendedName>
    <alternativeName>
        <fullName evidence="7">tRNA methyltransferase 10</fullName>
    </alternativeName>
    <alternativeName>
        <fullName evidence="6">tRNA(m1G9)-methyltransferase</fullName>
    </alternativeName>
</protein>
<feature type="compositionally biased region" description="Basic and acidic residues" evidence="9">
    <location>
        <begin position="70"/>
        <end position="81"/>
    </location>
</feature>
<reference evidence="11" key="1">
    <citation type="submission" date="2021-02" db="EMBL/GenBank/DDBJ databases">
        <title>Genome sequence Cadophora malorum strain M34.</title>
        <authorList>
            <person name="Stefanovic E."/>
            <person name="Vu D."/>
            <person name="Scully C."/>
            <person name="Dijksterhuis J."/>
            <person name="Roader J."/>
            <person name="Houbraken J."/>
        </authorList>
    </citation>
    <scope>NUCLEOTIDE SEQUENCE</scope>
    <source>
        <strain evidence="11">M34</strain>
    </source>
</reference>
<proteinExistence type="predicted"/>
<dbReference type="GO" id="GO:0052905">
    <property type="term" value="F:tRNA (guanosine(9)-N1)-methyltransferase activity"/>
    <property type="evidence" value="ECO:0007669"/>
    <property type="project" value="UniProtKB-EC"/>
</dbReference>
<dbReference type="InterPro" id="IPR007356">
    <property type="entry name" value="tRNA_m1G_MeTrfase_euk"/>
</dbReference>
<sequence length="451" mass="49683">MAESEERPFKIRKLNSPDESTDPLQGGSPSIDLPTSQAGHDEEDSKVNQVPSTTNDPPLSRNQLKKLRKREQWEAGKDYRKDKRRALHKEKQARKAEARRELSEKIARGEIERPVIKPKSGPRRPIQTPVAFVLDCDFDDLMSEKEIISLSAQITRCYSDNKSTPYRVHLAISSWGGALKTRFENVLASNHLSWKGVRFYEGDFVNAGKELDGIMRGREGGKLVGALAPPVIVSDPLPETSLTEDAETVLDPDSSKPEPTSEAATSTVQAEAKPDYVPKVEASEVEVEVKPEQSSEADAKIHAEEQPEPSIVYLTADSDDTLSVLSPNTTYIIGGIVDKNRHKGICYKRATERGIKTARLPIGEYMTMQSRSVLAVNHVVEIMLAWMETGDWGEAFLKVIPKRKEAKLKTNGKAQSDAGGKDGEQGESQDQVEDSGSEDDGTRTNGSTSAS</sequence>
<dbReference type="GO" id="GO:0005634">
    <property type="term" value="C:nucleus"/>
    <property type="evidence" value="ECO:0007669"/>
    <property type="project" value="TreeGrafter"/>
</dbReference>
<evidence type="ECO:0000256" key="5">
    <source>
        <dbReference type="ARBA" id="ARBA00022691"/>
    </source>
</evidence>
<feature type="region of interest" description="Disordered" evidence="9">
    <location>
        <begin position="406"/>
        <end position="451"/>
    </location>
</feature>
<feature type="region of interest" description="Disordered" evidence="9">
    <location>
        <begin position="234"/>
        <end position="272"/>
    </location>
</feature>
<comment type="catalytic activity">
    <reaction evidence="8">
        <text>guanosine(9) in tRNA + S-adenosyl-L-methionine = N(1)-methylguanosine(9) in tRNA + S-adenosyl-L-homocysteine + H(+)</text>
        <dbReference type="Rhea" id="RHEA:43156"/>
        <dbReference type="Rhea" id="RHEA-COMP:10367"/>
        <dbReference type="Rhea" id="RHEA-COMP:10368"/>
        <dbReference type="ChEBI" id="CHEBI:15378"/>
        <dbReference type="ChEBI" id="CHEBI:57856"/>
        <dbReference type="ChEBI" id="CHEBI:59789"/>
        <dbReference type="ChEBI" id="CHEBI:73542"/>
        <dbReference type="ChEBI" id="CHEBI:74269"/>
        <dbReference type="EC" id="2.1.1.221"/>
    </reaction>
</comment>
<evidence type="ECO:0000313" key="11">
    <source>
        <dbReference type="EMBL" id="KAG4416159.1"/>
    </source>
</evidence>
<dbReference type="GO" id="GO:0000049">
    <property type="term" value="F:tRNA binding"/>
    <property type="evidence" value="ECO:0007669"/>
    <property type="project" value="TreeGrafter"/>
</dbReference>
<feature type="region of interest" description="Disordered" evidence="9">
    <location>
        <begin position="1"/>
        <end position="100"/>
    </location>
</feature>
<accession>A0A8H7W9H9</accession>
<dbReference type="Gene3D" id="3.40.1280.30">
    <property type="match status" value="1"/>
</dbReference>
<keyword evidence="3" id="KW-0489">Methyltransferase</keyword>
<evidence type="ECO:0000256" key="9">
    <source>
        <dbReference type="SAM" id="MobiDB-lite"/>
    </source>
</evidence>
<feature type="compositionally biased region" description="Basic and acidic residues" evidence="9">
    <location>
        <begin position="89"/>
        <end position="100"/>
    </location>
</feature>
<feature type="compositionally biased region" description="Acidic residues" evidence="9">
    <location>
        <begin position="425"/>
        <end position="439"/>
    </location>
</feature>
<dbReference type="EC" id="2.1.1.221" evidence="1"/>
<keyword evidence="4" id="KW-0808">Transferase</keyword>
<feature type="compositionally biased region" description="Polar residues" evidence="9">
    <location>
        <begin position="47"/>
        <end position="62"/>
    </location>
</feature>
<dbReference type="InterPro" id="IPR028564">
    <property type="entry name" value="MT_TRM10-typ"/>
</dbReference>
<feature type="domain" description="SAM-dependent MTase TRM10-type" evidence="10">
    <location>
        <begin position="117"/>
        <end position="407"/>
    </location>
</feature>
<dbReference type="AlphaFoldDB" id="A0A8H7W9H9"/>
<dbReference type="CDD" id="cd18089">
    <property type="entry name" value="SPOUT_Trm10-like"/>
    <property type="match status" value="1"/>
</dbReference>
<evidence type="ECO:0000313" key="12">
    <source>
        <dbReference type="Proteomes" id="UP000664132"/>
    </source>
</evidence>